<protein>
    <submittedName>
        <fullName evidence="1">Uncharacterized protein</fullName>
    </submittedName>
</protein>
<dbReference type="Proteomes" id="UP000481583">
    <property type="component" value="Unassembled WGS sequence"/>
</dbReference>
<reference evidence="1 2" key="1">
    <citation type="submission" date="2020-02" db="EMBL/GenBank/DDBJ databases">
        <title>Whole-genome analyses of novel actinobacteria.</title>
        <authorList>
            <person name="Sahin N."/>
        </authorList>
    </citation>
    <scope>NUCLEOTIDE SEQUENCE [LARGE SCALE GENOMIC DNA]</scope>
    <source>
        <strain evidence="1 2">A7024</strain>
    </source>
</reference>
<name>A0A6G4TY93_9ACTN</name>
<gene>
    <name evidence="1" type="ORF">G5C51_09250</name>
</gene>
<organism evidence="1 2">
    <name type="scientific">Streptomyces coryli</name>
    <dbReference type="NCBI Taxonomy" id="1128680"/>
    <lineage>
        <taxon>Bacteria</taxon>
        <taxon>Bacillati</taxon>
        <taxon>Actinomycetota</taxon>
        <taxon>Actinomycetes</taxon>
        <taxon>Kitasatosporales</taxon>
        <taxon>Streptomycetaceae</taxon>
        <taxon>Streptomyces</taxon>
    </lineage>
</organism>
<dbReference type="RefSeq" id="WP_165234740.1">
    <property type="nucleotide sequence ID" value="NZ_JAAKZV010000027.1"/>
</dbReference>
<sequence>MPVFGLAMAALVVGFEWFVQASFGPVGVVALVFLAVGLKAGHTACSCVGAAMLAVLVAQLI</sequence>
<accession>A0A6G4TY93</accession>
<proteinExistence type="predicted"/>
<dbReference type="AlphaFoldDB" id="A0A6G4TY93"/>
<comment type="caution">
    <text evidence="1">The sequence shown here is derived from an EMBL/GenBank/DDBJ whole genome shotgun (WGS) entry which is preliminary data.</text>
</comment>
<evidence type="ECO:0000313" key="2">
    <source>
        <dbReference type="Proteomes" id="UP000481583"/>
    </source>
</evidence>
<keyword evidence="2" id="KW-1185">Reference proteome</keyword>
<evidence type="ECO:0000313" key="1">
    <source>
        <dbReference type="EMBL" id="NGN64088.1"/>
    </source>
</evidence>
<dbReference type="EMBL" id="JAAKZV010000027">
    <property type="protein sequence ID" value="NGN64088.1"/>
    <property type="molecule type" value="Genomic_DNA"/>
</dbReference>